<keyword evidence="2" id="KW-1185">Reference proteome</keyword>
<protein>
    <recommendedName>
        <fullName evidence="3">Nucleoside phosphorylase domain-containing protein</fullName>
    </recommendedName>
</protein>
<reference evidence="1" key="1">
    <citation type="submission" date="2021-01" db="EMBL/GenBank/DDBJ databases">
        <authorList>
            <consortium name="Aspergillus puulaauensis MK2 genome sequencing consortium"/>
            <person name="Kazuki M."/>
            <person name="Futagami T."/>
        </authorList>
    </citation>
    <scope>NUCLEOTIDE SEQUENCE</scope>
    <source>
        <strain evidence="1">MK2</strain>
    </source>
</reference>
<evidence type="ECO:0000313" key="1">
    <source>
        <dbReference type="EMBL" id="BCS29352.1"/>
    </source>
</evidence>
<proteinExistence type="predicted"/>
<organism evidence="1 2">
    <name type="scientific">Aspergillus puulaauensis</name>
    <dbReference type="NCBI Taxonomy" id="1220207"/>
    <lineage>
        <taxon>Eukaryota</taxon>
        <taxon>Fungi</taxon>
        <taxon>Dikarya</taxon>
        <taxon>Ascomycota</taxon>
        <taxon>Pezizomycotina</taxon>
        <taxon>Eurotiomycetes</taxon>
        <taxon>Eurotiomycetidae</taxon>
        <taxon>Eurotiales</taxon>
        <taxon>Aspergillaceae</taxon>
        <taxon>Aspergillus</taxon>
    </lineage>
</organism>
<dbReference type="Proteomes" id="UP000654913">
    <property type="component" value="Chromosome 7"/>
</dbReference>
<dbReference type="PANTHER" id="PTHR46082">
    <property type="entry name" value="ATP/GTP-BINDING PROTEIN-RELATED"/>
    <property type="match status" value="1"/>
</dbReference>
<dbReference type="InterPro" id="IPR035994">
    <property type="entry name" value="Nucleoside_phosphorylase_sf"/>
</dbReference>
<dbReference type="GeneID" id="64979349"/>
<dbReference type="EMBL" id="AP024449">
    <property type="protein sequence ID" value="BCS29352.1"/>
    <property type="molecule type" value="Genomic_DNA"/>
</dbReference>
<evidence type="ECO:0000313" key="2">
    <source>
        <dbReference type="Proteomes" id="UP000654913"/>
    </source>
</evidence>
<sequence length="345" mass="37321">MTKSLPQFQNPAYTVGLIAAHPHERAAAEALLDQKHAPPQYTHPHDHNNYTLGSINGSPGNHKVVVVSPPAGQYGPTSATATVAKLLSSFPGIKYGVTIGTGGGIPDVDSGRDIRLGDVVVGHSEGTHGGVKEYDIGKARRMGGEQKGGWQYPPTELLCAVGAIRSKHEVNGSDVPKILAAMGRDNPRMTSPQPGQGQDFVYQGAGNDLLFDGRYEHRQGSDDCRGCDPGKLVYRVQREHHDPHIFYGTIASAKTVVSNARQRDTFKDCLCFESDAAEWMNAFPCLVVRGISDYCDGHKNDRWQRYAAATAAAYAKEVLGAMHAGADWIYGPPQRQMKKTLCSIV</sequence>
<dbReference type="GO" id="GO:0009116">
    <property type="term" value="P:nucleoside metabolic process"/>
    <property type="evidence" value="ECO:0007669"/>
    <property type="project" value="InterPro"/>
</dbReference>
<dbReference type="AlphaFoldDB" id="A0A7R8ASN6"/>
<accession>A0A7R8ASN6</accession>
<evidence type="ECO:0008006" key="3">
    <source>
        <dbReference type="Google" id="ProtNLM"/>
    </source>
</evidence>
<dbReference type="InterPro" id="IPR053137">
    <property type="entry name" value="NLR-like"/>
</dbReference>
<reference evidence="1" key="2">
    <citation type="submission" date="2021-02" db="EMBL/GenBank/DDBJ databases">
        <title>Aspergillus puulaauensis MK2 genome sequence.</title>
        <authorList>
            <person name="Futagami T."/>
            <person name="Mori K."/>
            <person name="Kadooka C."/>
            <person name="Tanaka T."/>
        </authorList>
    </citation>
    <scope>NUCLEOTIDE SEQUENCE</scope>
    <source>
        <strain evidence="1">MK2</strain>
    </source>
</reference>
<dbReference type="KEGG" id="apuu:APUU_70922A"/>
<name>A0A7R8ASN6_9EURO</name>
<dbReference type="GO" id="GO:0003824">
    <property type="term" value="F:catalytic activity"/>
    <property type="evidence" value="ECO:0007669"/>
    <property type="project" value="InterPro"/>
</dbReference>
<dbReference type="SUPFAM" id="SSF53167">
    <property type="entry name" value="Purine and uridine phosphorylases"/>
    <property type="match status" value="1"/>
</dbReference>
<dbReference type="OrthoDB" id="1577640at2759"/>
<gene>
    <name evidence="1" type="ORF">APUU_70922A</name>
</gene>
<dbReference type="RefSeq" id="XP_041561538.1">
    <property type="nucleotide sequence ID" value="XM_041695849.1"/>
</dbReference>
<dbReference type="Gene3D" id="3.40.50.1580">
    <property type="entry name" value="Nucleoside phosphorylase domain"/>
    <property type="match status" value="1"/>
</dbReference>
<dbReference type="PANTHER" id="PTHR46082:SF11">
    <property type="entry name" value="AAA+ ATPASE DOMAIN-CONTAINING PROTEIN-RELATED"/>
    <property type="match status" value="1"/>
</dbReference>